<evidence type="ECO:0000256" key="4">
    <source>
        <dbReference type="ARBA" id="ARBA00023163"/>
    </source>
</evidence>
<dbReference type="PROSITE" id="PS50043">
    <property type="entry name" value="HTH_LUXR_2"/>
    <property type="match status" value="1"/>
</dbReference>
<evidence type="ECO:0000256" key="3">
    <source>
        <dbReference type="ARBA" id="ARBA00023125"/>
    </source>
</evidence>
<keyword evidence="2" id="KW-0805">Transcription regulation</keyword>
<evidence type="ECO:0000256" key="2">
    <source>
        <dbReference type="ARBA" id="ARBA00023015"/>
    </source>
</evidence>
<name>A0A1N7FYI2_9NOCA</name>
<dbReference type="STRING" id="1344003.SAMN05445060_2412"/>
<organism evidence="8 9">
    <name type="scientific">Williamsia sterculiae</name>
    <dbReference type="NCBI Taxonomy" id="1344003"/>
    <lineage>
        <taxon>Bacteria</taxon>
        <taxon>Bacillati</taxon>
        <taxon>Actinomycetota</taxon>
        <taxon>Actinomycetes</taxon>
        <taxon>Mycobacteriales</taxon>
        <taxon>Nocardiaceae</taxon>
        <taxon>Williamsia</taxon>
    </lineage>
</organism>
<dbReference type="CDD" id="cd17535">
    <property type="entry name" value="REC_NarL-like"/>
    <property type="match status" value="1"/>
</dbReference>
<dbReference type="PRINTS" id="PR00038">
    <property type="entry name" value="HTHLUXR"/>
</dbReference>
<evidence type="ECO:0000313" key="9">
    <source>
        <dbReference type="Proteomes" id="UP000186218"/>
    </source>
</evidence>
<dbReference type="Gene3D" id="3.40.50.2300">
    <property type="match status" value="1"/>
</dbReference>
<dbReference type="Pfam" id="PF00196">
    <property type="entry name" value="GerE"/>
    <property type="match status" value="1"/>
</dbReference>
<keyword evidence="9" id="KW-1185">Reference proteome</keyword>
<dbReference type="PROSITE" id="PS00622">
    <property type="entry name" value="HTH_LUXR_1"/>
    <property type="match status" value="1"/>
</dbReference>
<dbReference type="PANTHER" id="PTHR43214:SF24">
    <property type="entry name" value="TRANSCRIPTIONAL REGULATORY PROTEIN NARL-RELATED"/>
    <property type="match status" value="1"/>
</dbReference>
<dbReference type="CDD" id="cd06170">
    <property type="entry name" value="LuxR_C_like"/>
    <property type="match status" value="1"/>
</dbReference>
<dbReference type="SMART" id="SM00421">
    <property type="entry name" value="HTH_LUXR"/>
    <property type="match status" value="1"/>
</dbReference>
<sequence>MTTPAITTVLVVDDDPFVRRGVADIFDPTSDIRVVADVDDGDQVLAAARTFRPHVVLMDLSMRRMGGLAAIEQLMTLDHPPRIIAMTALDVDDQVVSSVVAGAHSFLRKSEPPATFQLAVRAVAAGSTLFSDESLREIVRSEAGVQRIGARDISSRGVAGLSDREREVLGLVATGASNSAIAHRMFVGETTVKTHISSIFTKLDVTNRVEAALHAFRAGLVQ</sequence>
<dbReference type="AlphaFoldDB" id="A0A1N7FYI2"/>
<reference evidence="8 9" key="1">
    <citation type="submission" date="2017-01" db="EMBL/GenBank/DDBJ databases">
        <authorList>
            <person name="Mah S.A."/>
            <person name="Swanson W.J."/>
            <person name="Moy G.W."/>
            <person name="Vacquier V.D."/>
        </authorList>
    </citation>
    <scope>NUCLEOTIDE SEQUENCE [LARGE SCALE GENOMIC DNA]</scope>
    <source>
        <strain evidence="8 9">CPCC 203464</strain>
    </source>
</reference>
<feature type="domain" description="Response regulatory" evidence="7">
    <location>
        <begin position="8"/>
        <end position="124"/>
    </location>
</feature>
<keyword evidence="4" id="KW-0804">Transcription</keyword>
<dbReference type="PANTHER" id="PTHR43214">
    <property type="entry name" value="TWO-COMPONENT RESPONSE REGULATOR"/>
    <property type="match status" value="1"/>
</dbReference>
<protein>
    <submittedName>
        <fullName evidence="8">Two component transcriptional regulator, LuxR family</fullName>
    </submittedName>
</protein>
<dbReference type="InterPro" id="IPR001789">
    <property type="entry name" value="Sig_transdc_resp-reg_receiver"/>
</dbReference>
<proteinExistence type="predicted"/>
<evidence type="ECO:0000259" key="7">
    <source>
        <dbReference type="PROSITE" id="PS50110"/>
    </source>
</evidence>
<dbReference type="GO" id="GO:0000160">
    <property type="term" value="P:phosphorelay signal transduction system"/>
    <property type="evidence" value="ECO:0007669"/>
    <property type="project" value="InterPro"/>
</dbReference>
<dbReference type="RefSeq" id="WP_076479755.1">
    <property type="nucleotide sequence ID" value="NZ_FTNT01000006.1"/>
</dbReference>
<dbReference type="PROSITE" id="PS50110">
    <property type="entry name" value="RESPONSE_REGULATORY"/>
    <property type="match status" value="1"/>
</dbReference>
<gene>
    <name evidence="8" type="ORF">SAMN05445060_2412</name>
</gene>
<dbReference type="InterPro" id="IPR011006">
    <property type="entry name" value="CheY-like_superfamily"/>
</dbReference>
<dbReference type="InterPro" id="IPR058245">
    <property type="entry name" value="NreC/VraR/RcsB-like_REC"/>
</dbReference>
<evidence type="ECO:0000313" key="8">
    <source>
        <dbReference type="EMBL" id="SIS05337.1"/>
    </source>
</evidence>
<feature type="modified residue" description="4-aspartylphosphate" evidence="5">
    <location>
        <position position="59"/>
    </location>
</feature>
<dbReference type="SUPFAM" id="SSF52172">
    <property type="entry name" value="CheY-like"/>
    <property type="match status" value="1"/>
</dbReference>
<dbReference type="SMART" id="SM00448">
    <property type="entry name" value="REC"/>
    <property type="match status" value="1"/>
</dbReference>
<dbReference type="GO" id="GO:0006355">
    <property type="term" value="P:regulation of DNA-templated transcription"/>
    <property type="evidence" value="ECO:0007669"/>
    <property type="project" value="InterPro"/>
</dbReference>
<dbReference type="Proteomes" id="UP000186218">
    <property type="component" value="Unassembled WGS sequence"/>
</dbReference>
<evidence type="ECO:0000256" key="1">
    <source>
        <dbReference type="ARBA" id="ARBA00022553"/>
    </source>
</evidence>
<keyword evidence="3" id="KW-0238">DNA-binding</keyword>
<dbReference type="EMBL" id="FTNT01000006">
    <property type="protein sequence ID" value="SIS05337.1"/>
    <property type="molecule type" value="Genomic_DNA"/>
</dbReference>
<dbReference type="InterPro" id="IPR039420">
    <property type="entry name" value="WalR-like"/>
</dbReference>
<dbReference type="Pfam" id="PF00072">
    <property type="entry name" value="Response_reg"/>
    <property type="match status" value="1"/>
</dbReference>
<keyword evidence="1 5" id="KW-0597">Phosphoprotein</keyword>
<dbReference type="OrthoDB" id="9808843at2"/>
<evidence type="ECO:0000256" key="5">
    <source>
        <dbReference type="PROSITE-ProRule" id="PRU00169"/>
    </source>
</evidence>
<evidence type="ECO:0000259" key="6">
    <source>
        <dbReference type="PROSITE" id="PS50043"/>
    </source>
</evidence>
<dbReference type="InterPro" id="IPR000792">
    <property type="entry name" value="Tscrpt_reg_LuxR_C"/>
</dbReference>
<dbReference type="GO" id="GO:0003677">
    <property type="term" value="F:DNA binding"/>
    <property type="evidence" value="ECO:0007669"/>
    <property type="project" value="UniProtKB-KW"/>
</dbReference>
<accession>A0A1N7FYI2</accession>
<feature type="domain" description="HTH luxR-type" evidence="6">
    <location>
        <begin position="154"/>
        <end position="219"/>
    </location>
</feature>